<dbReference type="InterPro" id="IPR036955">
    <property type="entry name" value="AP2/ERF_dom_sf"/>
</dbReference>
<dbReference type="CDD" id="cd00018">
    <property type="entry name" value="AP2"/>
    <property type="match status" value="1"/>
</dbReference>
<keyword evidence="6" id="KW-0539">Nucleus</keyword>
<evidence type="ECO:0000313" key="9">
    <source>
        <dbReference type="EMBL" id="KAK7842426.1"/>
    </source>
</evidence>
<dbReference type="SMART" id="SM00380">
    <property type="entry name" value="AP2"/>
    <property type="match status" value="1"/>
</dbReference>
<dbReference type="GO" id="GO:0003677">
    <property type="term" value="F:DNA binding"/>
    <property type="evidence" value="ECO:0007669"/>
    <property type="project" value="UniProtKB-KW"/>
</dbReference>
<keyword evidence="2" id="KW-0805">Transcription regulation</keyword>
<proteinExistence type="inferred from homology"/>
<dbReference type="Proteomes" id="UP000237347">
    <property type="component" value="Unassembled WGS sequence"/>
</dbReference>
<protein>
    <submittedName>
        <fullName evidence="9">Dehydration-responsive element-binding protein 1d</fullName>
    </submittedName>
</protein>
<dbReference type="InterPro" id="IPR016177">
    <property type="entry name" value="DNA-bd_dom_sf"/>
</dbReference>
<sequence length="76" mass="8404">MREPNKKSRIWLETFPTVEMVACAYDVAMIALCGRSGCLNFADSVGHLPISASTTAKDIERATVELAKAFWQVKLD</sequence>
<evidence type="ECO:0000256" key="3">
    <source>
        <dbReference type="ARBA" id="ARBA00023125"/>
    </source>
</evidence>
<dbReference type="InterPro" id="IPR001471">
    <property type="entry name" value="AP2/ERF_dom"/>
</dbReference>
<keyword evidence="3" id="KW-0238">DNA-binding</keyword>
<evidence type="ECO:0000256" key="6">
    <source>
        <dbReference type="ARBA" id="ARBA00023242"/>
    </source>
</evidence>
<comment type="subcellular location">
    <subcellularLocation>
        <location evidence="1">Nucleus</location>
    </subcellularLocation>
</comment>
<dbReference type="InterPro" id="IPR045277">
    <property type="entry name" value="DRE1A-I"/>
</dbReference>
<accession>A0AAW0KVN3</accession>
<feature type="domain" description="AP2/ERF" evidence="8">
    <location>
        <begin position="1"/>
        <end position="42"/>
    </location>
</feature>
<dbReference type="PANTHER" id="PTHR31839:SF2">
    <property type="entry name" value="DEHYDRATION-RESPONSIVE ELEMENT-BINDING PROTEIN 1D"/>
    <property type="match status" value="1"/>
</dbReference>
<keyword evidence="4" id="KW-0010">Activator</keyword>
<keyword evidence="5" id="KW-0804">Transcription</keyword>
<dbReference type="AlphaFoldDB" id="A0AAW0KVN3"/>
<name>A0AAW0KVN3_QUESU</name>
<reference evidence="9 10" key="1">
    <citation type="journal article" date="2018" name="Sci. Data">
        <title>The draft genome sequence of cork oak.</title>
        <authorList>
            <person name="Ramos A.M."/>
            <person name="Usie A."/>
            <person name="Barbosa P."/>
            <person name="Barros P.M."/>
            <person name="Capote T."/>
            <person name="Chaves I."/>
            <person name="Simoes F."/>
            <person name="Abreu I."/>
            <person name="Carrasquinho I."/>
            <person name="Faro C."/>
            <person name="Guimaraes J.B."/>
            <person name="Mendonca D."/>
            <person name="Nobrega F."/>
            <person name="Rodrigues L."/>
            <person name="Saibo N.J.M."/>
            <person name="Varela M.C."/>
            <person name="Egas C."/>
            <person name="Matos J."/>
            <person name="Miguel C.M."/>
            <person name="Oliveira M.M."/>
            <person name="Ricardo C.P."/>
            <person name="Goncalves S."/>
        </authorList>
    </citation>
    <scope>NUCLEOTIDE SEQUENCE [LARGE SCALE GENOMIC DNA]</scope>
    <source>
        <strain evidence="10">cv. HL8</strain>
    </source>
</reference>
<dbReference type="PROSITE" id="PS51032">
    <property type="entry name" value="AP2_ERF"/>
    <property type="match status" value="1"/>
</dbReference>
<evidence type="ECO:0000259" key="8">
    <source>
        <dbReference type="PROSITE" id="PS51032"/>
    </source>
</evidence>
<dbReference type="SUPFAM" id="SSF54171">
    <property type="entry name" value="DNA-binding domain"/>
    <property type="match status" value="1"/>
</dbReference>
<evidence type="ECO:0000256" key="2">
    <source>
        <dbReference type="ARBA" id="ARBA00023015"/>
    </source>
</evidence>
<evidence type="ECO:0000256" key="5">
    <source>
        <dbReference type="ARBA" id="ARBA00023163"/>
    </source>
</evidence>
<gene>
    <name evidence="9" type="primary">DREB1D_3</name>
    <name evidence="9" type="ORF">CFP56_014008</name>
</gene>
<evidence type="ECO:0000256" key="4">
    <source>
        <dbReference type="ARBA" id="ARBA00023159"/>
    </source>
</evidence>
<comment type="caution">
    <text evidence="9">The sequence shown here is derived from an EMBL/GenBank/DDBJ whole genome shotgun (WGS) entry which is preliminary data.</text>
</comment>
<dbReference type="Gene3D" id="3.30.730.10">
    <property type="entry name" value="AP2/ERF domain"/>
    <property type="match status" value="1"/>
</dbReference>
<evidence type="ECO:0000256" key="7">
    <source>
        <dbReference type="ARBA" id="ARBA00024343"/>
    </source>
</evidence>
<evidence type="ECO:0000256" key="1">
    <source>
        <dbReference type="ARBA" id="ARBA00004123"/>
    </source>
</evidence>
<keyword evidence="10" id="KW-1185">Reference proteome</keyword>
<dbReference type="PANTHER" id="PTHR31839">
    <property type="entry name" value="DEHYDRATION-RESPONSIVE ELEMENT-BINDING PROTEIN 1D"/>
    <property type="match status" value="1"/>
</dbReference>
<dbReference type="GO" id="GO:0005634">
    <property type="term" value="C:nucleus"/>
    <property type="evidence" value="ECO:0007669"/>
    <property type="project" value="UniProtKB-SubCell"/>
</dbReference>
<dbReference type="GO" id="GO:0003700">
    <property type="term" value="F:DNA-binding transcription factor activity"/>
    <property type="evidence" value="ECO:0007669"/>
    <property type="project" value="InterPro"/>
</dbReference>
<organism evidence="9 10">
    <name type="scientific">Quercus suber</name>
    <name type="common">Cork oak</name>
    <dbReference type="NCBI Taxonomy" id="58331"/>
    <lineage>
        <taxon>Eukaryota</taxon>
        <taxon>Viridiplantae</taxon>
        <taxon>Streptophyta</taxon>
        <taxon>Embryophyta</taxon>
        <taxon>Tracheophyta</taxon>
        <taxon>Spermatophyta</taxon>
        <taxon>Magnoliopsida</taxon>
        <taxon>eudicotyledons</taxon>
        <taxon>Gunneridae</taxon>
        <taxon>Pentapetalae</taxon>
        <taxon>rosids</taxon>
        <taxon>fabids</taxon>
        <taxon>Fagales</taxon>
        <taxon>Fagaceae</taxon>
        <taxon>Quercus</taxon>
    </lineage>
</organism>
<comment type="similarity">
    <text evidence="7">Belongs to the AP2/ERF transcription factor family. ERF subfamily.</text>
</comment>
<evidence type="ECO:0000313" key="10">
    <source>
        <dbReference type="Proteomes" id="UP000237347"/>
    </source>
</evidence>
<dbReference type="Gramene" id="rna-CFP56_58013">
    <property type="protein sequence ID" value="cds-POE99110.1"/>
    <property type="gene ID" value="gene-CFP56_58013"/>
</dbReference>
<dbReference type="EMBL" id="PKMF04000221">
    <property type="protein sequence ID" value="KAK7842426.1"/>
    <property type="molecule type" value="Genomic_DNA"/>
</dbReference>